<gene>
    <name evidence="3" type="ORF">A5683_07505</name>
</gene>
<feature type="compositionally biased region" description="Basic residues" evidence="1">
    <location>
        <begin position="10"/>
        <end position="24"/>
    </location>
</feature>
<evidence type="ECO:0000313" key="4">
    <source>
        <dbReference type="Proteomes" id="UP000092389"/>
    </source>
</evidence>
<name>A0A1A2SVW4_MYCNT</name>
<dbReference type="OrthoDB" id="4732370at2"/>
<dbReference type="Proteomes" id="UP000092389">
    <property type="component" value="Unassembled WGS sequence"/>
</dbReference>
<dbReference type="EMBL" id="LZJU01000172">
    <property type="protein sequence ID" value="OBH68246.1"/>
    <property type="molecule type" value="Genomic_DNA"/>
</dbReference>
<evidence type="ECO:0000256" key="2">
    <source>
        <dbReference type="SAM" id="Phobius"/>
    </source>
</evidence>
<accession>A0A1A2T6Y5</accession>
<keyword evidence="2" id="KW-0472">Membrane</keyword>
<protein>
    <recommendedName>
        <fullName evidence="5">DoxX family protein</fullName>
    </recommendedName>
</protein>
<evidence type="ECO:0008006" key="5">
    <source>
        <dbReference type="Google" id="ProtNLM"/>
    </source>
</evidence>
<comment type="caution">
    <text evidence="3">The sequence shown here is derived from an EMBL/GenBank/DDBJ whole genome shotgun (WGS) entry which is preliminary data.</text>
</comment>
<sequence>MPRLVNPRRSIARHRSCPTRSSRRAVTRFPSTELTIGALPLAGALTRATAIAGGLVMIVLVLGATSIGHSNVIGDQLVHALFLVGVIAFRGHHRYSVDRLLAGRRSTGG</sequence>
<accession>A0A1A2SVW4</accession>
<feature type="region of interest" description="Disordered" evidence="1">
    <location>
        <begin position="1"/>
        <end position="24"/>
    </location>
</feature>
<dbReference type="AlphaFoldDB" id="A0A1A2SVW4"/>
<keyword evidence="2" id="KW-1133">Transmembrane helix</keyword>
<proteinExistence type="predicted"/>
<evidence type="ECO:0000256" key="1">
    <source>
        <dbReference type="SAM" id="MobiDB-lite"/>
    </source>
</evidence>
<keyword evidence="2" id="KW-0812">Transmembrane</keyword>
<evidence type="ECO:0000313" key="3">
    <source>
        <dbReference type="EMBL" id="OBH68246.1"/>
    </source>
</evidence>
<feature type="transmembrane region" description="Helical" evidence="2">
    <location>
        <begin position="73"/>
        <end position="91"/>
    </location>
</feature>
<dbReference type="RefSeq" id="WP_067836018.1">
    <property type="nucleotide sequence ID" value="NZ_LZJP01000080.1"/>
</dbReference>
<reference evidence="3 4" key="1">
    <citation type="submission" date="2016-06" db="EMBL/GenBank/DDBJ databases">
        <authorList>
            <person name="Kjaerup R.B."/>
            <person name="Dalgaard T.S."/>
            <person name="Juul-Madsen H.R."/>
        </authorList>
    </citation>
    <scope>NUCLEOTIDE SEQUENCE [LARGE SCALE GENOMIC DNA]</scope>
    <source>
        <strain evidence="3 4">E152</strain>
    </source>
</reference>
<organism evidence="3 4">
    <name type="scientific">Mycobacterium mantenii</name>
    <dbReference type="NCBI Taxonomy" id="560555"/>
    <lineage>
        <taxon>Bacteria</taxon>
        <taxon>Bacillati</taxon>
        <taxon>Actinomycetota</taxon>
        <taxon>Actinomycetes</taxon>
        <taxon>Mycobacteriales</taxon>
        <taxon>Mycobacteriaceae</taxon>
        <taxon>Mycobacterium</taxon>
        <taxon>Mycobacterium avium complex (MAC)</taxon>
    </lineage>
</organism>